<dbReference type="Gene3D" id="3.30.420.60">
    <property type="entry name" value="eRF1 domain 2"/>
    <property type="match status" value="1"/>
</dbReference>
<sequence length="361" mass="41218">MMQVIFDNTKNGELKVLIDCLDDLWVLYNILQPEDQIKGRTIRRVVKREGDPGIRKPMTLTITVEKVEFHEFTNRLRVLGAIIDGPEDYVSTGQHHTFNLEPTSKITIFKEKWYRNDIQRIRRNLDKKENSMILCVAIESGLANLALLSNYSLTPITEVKENIPGKRYKKQAHKEYLTRFYENVKQVINENLERHPIGLIIVCGPGYFKEHFIEEFGDQLKLGNQIIQSRALNASSGEISSIYEVLRNGAIANHKVDFKIAQDEMIMNEFVEHLGKDQGTAMYGIEQSQLCAQMGAVEHLLICDVLLRTADSTLRTQIESTLNDTEKNRGEVHILSTANPAGEQLESYGKIAAILRYKVDL</sequence>
<evidence type="ECO:0000313" key="12">
    <source>
        <dbReference type="Proteomes" id="UP001208689"/>
    </source>
</evidence>
<dbReference type="SMART" id="SM01194">
    <property type="entry name" value="eRF1_1"/>
    <property type="match status" value="1"/>
</dbReference>
<feature type="domain" description="eRF1/Pelota-like N-terminal" evidence="10">
    <location>
        <begin position="2"/>
        <end position="126"/>
    </location>
</feature>
<evidence type="ECO:0000256" key="6">
    <source>
        <dbReference type="ARBA" id="ARBA00022723"/>
    </source>
</evidence>
<evidence type="ECO:0000259" key="10">
    <source>
        <dbReference type="SMART" id="SM01194"/>
    </source>
</evidence>
<keyword evidence="4 9" id="KW-0963">Cytoplasm</keyword>
<protein>
    <recommendedName>
        <fullName evidence="9">Protein pelota homolog</fullName>
        <ecNumber evidence="9">3.1.-.-</ecNumber>
    </recommendedName>
</protein>
<name>A0ABY6HR52_9ARCH</name>
<comment type="cofactor">
    <cofactor evidence="1 9">
        <name>a divalent metal cation</name>
        <dbReference type="ChEBI" id="CHEBI:60240"/>
    </cofactor>
</comment>
<comment type="subcellular location">
    <subcellularLocation>
        <location evidence="2 9">Cytoplasm</location>
    </subcellularLocation>
</comment>
<dbReference type="Gene3D" id="3.30.1330.30">
    <property type="match status" value="1"/>
</dbReference>
<evidence type="ECO:0000256" key="5">
    <source>
        <dbReference type="ARBA" id="ARBA00022722"/>
    </source>
</evidence>
<proteinExistence type="inferred from homology"/>
<dbReference type="InterPro" id="IPR042226">
    <property type="entry name" value="eFR1_2_sf"/>
</dbReference>
<dbReference type="Pfam" id="PF03464">
    <property type="entry name" value="eRF1_2"/>
    <property type="match status" value="1"/>
</dbReference>
<comment type="function">
    <text evidence="9">May function in recognizing stalled ribosomes, interact with stem-loop structures in stalled mRNA molecules, and effect endonucleolytic cleavage of the mRNA. May play a role in the release non-functional ribosomes and degradation of damaged mRNAs. Has endoribonuclease activity.</text>
</comment>
<accession>A0ABY6HR52</accession>
<comment type="domain">
    <text evidence="9">The N-terminal domain has the RNA-binding Sm fold. It harbors the endoribonuclease activity.</text>
</comment>
<dbReference type="InterPro" id="IPR038069">
    <property type="entry name" value="Pelota/DOM34_N"/>
</dbReference>
<dbReference type="EC" id="3.1.-.-" evidence="9"/>
<evidence type="ECO:0000256" key="4">
    <source>
        <dbReference type="ARBA" id="ARBA00022490"/>
    </source>
</evidence>
<dbReference type="Pfam" id="PF26356">
    <property type="entry name" value="Pelota_N"/>
    <property type="match status" value="1"/>
</dbReference>
<dbReference type="SUPFAM" id="SSF55315">
    <property type="entry name" value="L30e-like"/>
    <property type="match status" value="1"/>
</dbReference>
<dbReference type="PANTHER" id="PTHR10853">
    <property type="entry name" value="PELOTA"/>
    <property type="match status" value="1"/>
</dbReference>
<keyword evidence="12" id="KW-1185">Reference proteome</keyword>
<dbReference type="PANTHER" id="PTHR10853:SF0">
    <property type="entry name" value="PROTEIN PELOTA HOMOLOG"/>
    <property type="match status" value="1"/>
</dbReference>
<dbReference type="SUPFAM" id="SSF159065">
    <property type="entry name" value="Dom34/Pelota N-terminal domain-like"/>
    <property type="match status" value="1"/>
</dbReference>
<dbReference type="SUPFAM" id="SSF53137">
    <property type="entry name" value="Translational machinery components"/>
    <property type="match status" value="1"/>
</dbReference>
<dbReference type="InterPro" id="IPR023521">
    <property type="entry name" value="Pelota_arc"/>
</dbReference>
<keyword evidence="5 9" id="KW-0540">Nuclease</keyword>
<dbReference type="Proteomes" id="UP001208689">
    <property type="component" value="Chromosome"/>
</dbReference>
<keyword evidence="7 9" id="KW-0255">Endonuclease</keyword>
<dbReference type="HAMAP" id="MF_01853">
    <property type="entry name" value="PelO"/>
    <property type="match status" value="1"/>
</dbReference>
<dbReference type="InterPro" id="IPR058547">
    <property type="entry name" value="Pelota_N"/>
</dbReference>
<reference evidence="11" key="1">
    <citation type="submission" date="2022-09" db="EMBL/GenBank/DDBJ databases">
        <title>Actin cytoskeleton and complex cell architecture in an #Asgard archaeon.</title>
        <authorList>
            <person name="Ponce Toledo R.I."/>
            <person name="Schleper C."/>
            <person name="Rodrigues Oliveira T."/>
            <person name="Wollweber F."/>
            <person name="Xu J."/>
            <person name="Rittmann S."/>
            <person name="Klingl A."/>
            <person name="Pilhofer M."/>
        </authorList>
    </citation>
    <scope>NUCLEOTIDE SEQUENCE</scope>
    <source>
        <strain evidence="11">B-35</strain>
    </source>
</reference>
<keyword evidence="6 9" id="KW-0479">Metal-binding</keyword>
<organism evidence="11 12">
    <name type="scientific">Candidatus Lokiarchaeum ossiferum</name>
    <dbReference type="NCBI Taxonomy" id="2951803"/>
    <lineage>
        <taxon>Archaea</taxon>
        <taxon>Promethearchaeati</taxon>
        <taxon>Promethearchaeota</taxon>
        <taxon>Promethearchaeia</taxon>
        <taxon>Promethearchaeales</taxon>
        <taxon>Promethearchaeaceae</taxon>
        <taxon>Candidatus Lokiarchaeum</taxon>
    </lineage>
</organism>
<dbReference type="InterPro" id="IPR004405">
    <property type="entry name" value="TF_pelota"/>
</dbReference>
<evidence type="ECO:0000256" key="9">
    <source>
        <dbReference type="HAMAP-Rule" id="MF_01853"/>
    </source>
</evidence>
<evidence type="ECO:0000256" key="1">
    <source>
        <dbReference type="ARBA" id="ARBA00001968"/>
    </source>
</evidence>
<evidence type="ECO:0000256" key="3">
    <source>
        <dbReference type="ARBA" id="ARBA00009504"/>
    </source>
</evidence>
<comment type="similarity">
    <text evidence="3 9">Belongs to the eukaryotic release factor 1 family. Pelota subfamily.</text>
</comment>
<dbReference type="Pfam" id="PF03465">
    <property type="entry name" value="eRF1_3"/>
    <property type="match status" value="1"/>
</dbReference>
<evidence type="ECO:0000256" key="8">
    <source>
        <dbReference type="ARBA" id="ARBA00022801"/>
    </source>
</evidence>
<dbReference type="InterPro" id="IPR005140">
    <property type="entry name" value="eRF1_Pelota-like_N"/>
</dbReference>
<evidence type="ECO:0000313" key="11">
    <source>
        <dbReference type="EMBL" id="UYP45986.1"/>
    </source>
</evidence>
<dbReference type="InterPro" id="IPR005141">
    <property type="entry name" value="eRF1_2"/>
</dbReference>
<dbReference type="GO" id="GO:0016787">
    <property type="term" value="F:hydrolase activity"/>
    <property type="evidence" value="ECO:0007669"/>
    <property type="project" value="UniProtKB-KW"/>
</dbReference>
<keyword evidence="8 9" id="KW-0378">Hydrolase</keyword>
<evidence type="ECO:0000256" key="7">
    <source>
        <dbReference type="ARBA" id="ARBA00022759"/>
    </source>
</evidence>
<evidence type="ECO:0000256" key="2">
    <source>
        <dbReference type="ARBA" id="ARBA00004496"/>
    </source>
</evidence>
<dbReference type="InterPro" id="IPR005142">
    <property type="entry name" value="eRF1_3"/>
</dbReference>
<gene>
    <name evidence="9" type="primary">pelA</name>
    <name evidence="11" type="ORF">NEF87_002271</name>
</gene>
<dbReference type="Gene3D" id="2.30.30.870">
    <property type="entry name" value="Pelota, domain A"/>
    <property type="match status" value="1"/>
</dbReference>
<dbReference type="EMBL" id="CP104013">
    <property type="protein sequence ID" value="UYP45986.1"/>
    <property type="molecule type" value="Genomic_DNA"/>
</dbReference>
<dbReference type="NCBIfam" id="TIGR00111">
    <property type="entry name" value="pelota"/>
    <property type="match status" value="1"/>
</dbReference>
<dbReference type="InterPro" id="IPR029064">
    <property type="entry name" value="Ribosomal_eL30-like_sf"/>
</dbReference>
<comment type="subunit">
    <text evidence="9">Monomer.</text>
</comment>